<evidence type="ECO:0000313" key="2">
    <source>
        <dbReference type="Proteomes" id="UP000054995"/>
    </source>
</evidence>
<reference evidence="1 2" key="1">
    <citation type="submission" date="2015-01" db="EMBL/GenBank/DDBJ databases">
        <title>Evolution of Trichinella species and genotypes.</title>
        <authorList>
            <person name="Korhonen P.K."/>
            <person name="Edoardo P."/>
            <person name="Giuseppe L.R."/>
            <person name="Gasser R.B."/>
        </authorList>
    </citation>
    <scope>NUCLEOTIDE SEQUENCE [LARGE SCALE GENOMIC DNA]</scope>
    <source>
        <strain evidence="1">ISS470</strain>
    </source>
</reference>
<gene>
    <name evidence="1" type="ORF">T4D_4636</name>
</gene>
<dbReference type="EMBL" id="JYDT01000153">
    <property type="protein sequence ID" value="KRY83032.1"/>
    <property type="molecule type" value="Genomic_DNA"/>
</dbReference>
<evidence type="ECO:0000313" key="1">
    <source>
        <dbReference type="EMBL" id="KRY83032.1"/>
    </source>
</evidence>
<sequence length="67" mass="7652">MRQVGDNCATRMDRKSSEFFIRQHSTRLILHPPTSATTIAQADQYLTAVEHKQMAAEWHVSPNQQAN</sequence>
<comment type="caution">
    <text evidence="1">The sequence shown here is derived from an EMBL/GenBank/DDBJ whole genome shotgun (WGS) entry which is preliminary data.</text>
</comment>
<protein>
    <submittedName>
        <fullName evidence="1">Uncharacterized protein</fullName>
    </submittedName>
</protein>
<keyword evidence="2" id="KW-1185">Reference proteome</keyword>
<accession>A0A0V1FAM0</accession>
<organism evidence="1 2">
    <name type="scientific">Trichinella pseudospiralis</name>
    <name type="common">Parasitic roundworm</name>
    <dbReference type="NCBI Taxonomy" id="6337"/>
    <lineage>
        <taxon>Eukaryota</taxon>
        <taxon>Metazoa</taxon>
        <taxon>Ecdysozoa</taxon>
        <taxon>Nematoda</taxon>
        <taxon>Enoplea</taxon>
        <taxon>Dorylaimia</taxon>
        <taxon>Trichinellida</taxon>
        <taxon>Trichinellidae</taxon>
        <taxon>Trichinella</taxon>
    </lineage>
</organism>
<name>A0A0V1FAM0_TRIPS</name>
<dbReference type="Proteomes" id="UP000054995">
    <property type="component" value="Unassembled WGS sequence"/>
</dbReference>
<proteinExistence type="predicted"/>